<dbReference type="Gene3D" id="1.20.20.10">
    <property type="entry name" value="F1F0 ATP synthase subunit C"/>
    <property type="match status" value="1"/>
</dbReference>
<organism evidence="16">
    <name type="scientific">Anopheles funestus</name>
    <name type="common">African malaria mosquito</name>
    <dbReference type="NCBI Taxonomy" id="62324"/>
    <lineage>
        <taxon>Eukaryota</taxon>
        <taxon>Metazoa</taxon>
        <taxon>Ecdysozoa</taxon>
        <taxon>Arthropoda</taxon>
        <taxon>Hexapoda</taxon>
        <taxon>Insecta</taxon>
        <taxon>Pterygota</taxon>
        <taxon>Neoptera</taxon>
        <taxon>Endopterygota</taxon>
        <taxon>Diptera</taxon>
        <taxon>Nematocera</taxon>
        <taxon>Culicoidea</taxon>
        <taxon>Culicidae</taxon>
        <taxon>Anophelinae</taxon>
        <taxon>Anopheles</taxon>
    </lineage>
</organism>
<keyword evidence="3" id="KW-0813">Transport</keyword>
<evidence type="ECO:0000256" key="12">
    <source>
        <dbReference type="ARBA" id="ARBA00029852"/>
    </source>
</evidence>
<comment type="subcellular location">
    <subcellularLocation>
        <location evidence="1">Mitochondrion membrane</location>
        <topology evidence="1">Multi-pass membrane protein</topology>
    </subcellularLocation>
</comment>
<evidence type="ECO:0000256" key="5">
    <source>
        <dbReference type="ARBA" id="ARBA00022692"/>
    </source>
</evidence>
<dbReference type="GO" id="GO:0008289">
    <property type="term" value="F:lipid binding"/>
    <property type="evidence" value="ECO:0007669"/>
    <property type="project" value="UniProtKB-KW"/>
</dbReference>
<evidence type="ECO:0000256" key="4">
    <source>
        <dbReference type="ARBA" id="ARBA00022547"/>
    </source>
</evidence>
<dbReference type="STRING" id="62324.A0A4Y0B7E0"/>
<feature type="domain" description="V-ATPase proteolipid subunit C-like" evidence="15">
    <location>
        <begin position="155"/>
        <end position="216"/>
    </location>
</feature>
<reference evidence="16" key="1">
    <citation type="submission" date="2020-05" db="UniProtKB">
        <authorList>
            <consortium name="EnsemblMetazoa"/>
        </authorList>
    </citation>
    <scope>IDENTIFICATION</scope>
    <source>
        <strain evidence="16">FUMOZ</strain>
    </source>
</reference>
<keyword evidence="4" id="KW-0138">CF(0)</keyword>
<evidence type="ECO:0000256" key="1">
    <source>
        <dbReference type="ARBA" id="ARBA00004225"/>
    </source>
</evidence>
<dbReference type="PANTHER" id="PTHR10031:SF0">
    <property type="entry name" value="ATPASE PROTEIN 9"/>
    <property type="match status" value="1"/>
</dbReference>
<dbReference type="GO" id="GO:0033177">
    <property type="term" value="C:proton-transporting two-sector ATPase complex, proton-transporting domain"/>
    <property type="evidence" value="ECO:0007669"/>
    <property type="project" value="InterPro"/>
</dbReference>
<keyword evidence="10" id="KW-0496">Mitochondrion</keyword>
<dbReference type="FunFam" id="1.20.20.10:FF:000003">
    <property type="entry name" value="Atp synthase f complex subunit mitochondrial"/>
    <property type="match status" value="1"/>
</dbReference>
<name>A0A4Y0B7E0_ANOFN</name>
<dbReference type="AlphaFoldDB" id="A0A4Y0B7E0"/>
<sequence>MRKTMASTRSVHFIDSETISKQIFAPARYNLPLFLCKKLNVHSTPVGNSTKQQCSSDQEKTTLLQRMAKYHINELTKDLPQIVATVGERTWLQHHSIREKNPYHGITAYKRNIFLSPRFLMMNSFGFAKAPIAFNRYFGTSCPRRDVDTAAKFVGASLATIGVGGSGLGIGTVFGALIIGYARNPTLKQQIFSYAILGFALSEAMGLFSLMMAFLMLFAF</sequence>
<keyword evidence="7 14" id="KW-1133">Transmembrane helix</keyword>
<dbReference type="VEuPathDB" id="VectorBase:AFUN2_001732"/>
<evidence type="ECO:0000256" key="8">
    <source>
        <dbReference type="ARBA" id="ARBA00023065"/>
    </source>
</evidence>
<keyword evidence="6" id="KW-0375">Hydrogen ion transport</keyword>
<accession>A0A4Y0B7E0</accession>
<keyword evidence="5 14" id="KW-0812">Transmembrane</keyword>
<dbReference type="InterPro" id="IPR020537">
    <property type="entry name" value="ATP_synth_F0_csu_DDCD_BS"/>
</dbReference>
<dbReference type="GO" id="GO:0031966">
    <property type="term" value="C:mitochondrial membrane"/>
    <property type="evidence" value="ECO:0007669"/>
    <property type="project" value="UniProtKB-SubCell"/>
</dbReference>
<keyword evidence="8" id="KW-0406">Ion transport</keyword>
<evidence type="ECO:0000256" key="6">
    <source>
        <dbReference type="ARBA" id="ARBA00022781"/>
    </source>
</evidence>
<dbReference type="InterPro" id="IPR002379">
    <property type="entry name" value="ATPase_proteolipid_c-like_dom"/>
</dbReference>
<keyword evidence="11 14" id="KW-0472">Membrane</keyword>
<feature type="transmembrane region" description="Helical" evidence="14">
    <location>
        <begin position="119"/>
        <end position="138"/>
    </location>
</feature>
<dbReference type="HAMAP" id="MF_01396">
    <property type="entry name" value="ATP_synth_c_bact"/>
    <property type="match status" value="1"/>
</dbReference>
<dbReference type="GO" id="GO:0045259">
    <property type="term" value="C:proton-transporting ATP synthase complex"/>
    <property type="evidence" value="ECO:0007669"/>
    <property type="project" value="UniProtKB-KW"/>
</dbReference>
<dbReference type="InterPro" id="IPR035921">
    <property type="entry name" value="F/V-ATP_Csub_sf"/>
</dbReference>
<dbReference type="Pfam" id="PF00137">
    <property type="entry name" value="ATP-synt_C"/>
    <property type="match status" value="1"/>
</dbReference>
<dbReference type="CDD" id="cd18182">
    <property type="entry name" value="ATP-synt_Fo_c_ATP5G3"/>
    <property type="match status" value="1"/>
</dbReference>
<keyword evidence="9" id="KW-0446">Lipid-binding</keyword>
<evidence type="ECO:0000256" key="2">
    <source>
        <dbReference type="ARBA" id="ARBA00006704"/>
    </source>
</evidence>
<dbReference type="EnsemblMetazoa" id="AFUN009474-RB">
    <property type="protein sequence ID" value="AFUN009474-PB"/>
    <property type="gene ID" value="AFUN009474"/>
</dbReference>
<evidence type="ECO:0000256" key="9">
    <source>
        <dbReference type="ARBA" id="ARBA00023121"/>
    </source>
</evidence>
<evidence type="ECO:0000313" key="16">
    <source>
        <dbReference type="EnsemblMetazoa" id="AFUN009474-PB"/>
    </source>
</evidence>
<evidence type="ECO:0000256" key="11">
    <source>
        <dbReference type="ARBA" id="ARBA00023136"/>
    </source>
</evidence>
<evidence type="ECO:0000256" key="3">
    <source>
        <dbReference type="ARBA" id="ARBA00022448"/>
    </source>
</evidence>
<dbReference type="VEuPathDB" id="VectorBase:AFUN009474"/>
<dbReference type="GO" id="GO:0015078">
    <property type="term" value="F:proton transmembrane transporter activity"/>
    <property type="evidence" value="ECO:0007669"/>
    <property type="project" value="InterPro"/>
</dbReference>
<evidence type="ECO:0000256" key="13">
    <source>
        <dbReference type="ARBA" id="ARBA00033111"/>
    </source>
</evidence>
<dbReference type="InterPro" id="IPR000454">
    <property type="entry name" value="ATP_synth_F0_csu"/>
</dbReference>
<dbReference type="SUPFAM" id="SSF81333">
    <property type="entry name" value="F1F0 ATP synthase subunit C"/>
    <property type="match status" value="1"/>
</dbReference>
<evidence type="ECO:0000256" key="7">
    <source>
        <dbReference type="ARBA" id="ARBA00022989"/>
    </source>
</evidence>
<proteinExistence type="inferred from homology"/>
<evidence type="ECO:0000256" key="14">
    <source>
        <dbReference type="SAM" id="Phobius"/>
    </source>
</evidence>
<evidence type="ECO:0000259" key="15">
    <source>
        <dbReference type="Pfam" id="PF00137"/>
    </source>
</evidence>
<comment type="similarity">
    <text evidence="2">Belongs to the ATPase C chain family.</text>
</comment>
<dbReference type="PANTHER" id="PTHR10031">
    <property type="entry name" value="ATP SYNTHASE LIPID-BINDING PROTEIN, MITOCHONDRIAL"/>
    <property type="match status" value="1"/>
</dbReference>
<feature type="transmembrane region" description="Helical" evidence="14">
    <location>
        <begin position="194"/>
        <end position="219"/>
    </location>
</feature>
<dbReference type="PRINTS" id="PR00124">
    <property type="entry name" value="ATPASEC"/>
</dbReference>
<feature type="transmembrane region" description="Helical" evidence="14">
    <location>
        <begin position="158"/>
        <end position="182"/>
    </location>
</feature>
<dbReference type="PROSITE" id="PS00605">
    <property type="entry name" value="ATPASE_C"/>
    <property type="match status" value="1"/>
</dbReference>
<protein>
    <recommendedName>
        <fullName evidence="13">ATPase protein 9</fullName>
    </recommendedName>
    <alternativeName>
        <fullName evidence="12">ATPase subunit c</fullName>
    </alternativeName>
</protein>
<dbReference type="GO" id="GO:0015986">
    <property type="term" value="P:proton motive force-driven ATP synthesis"/>
    <property type="evidence" value="ECO:0007669"/>
    <property type="project" value="InterPro"/>
</dbReference>
<dbReference type="InterPro" id="IPR038662">
    <property type="entry name" value="ATP_synth_F0_csu_sf"/>
</dbReference>
<evidence type="ECO:0000256" key="10">
    <source>
        <dbReference type="ARBA" id="ARBA00023128"/>
    </source>
</evidence>